<dbReference type="SMART" id="SM01232">
    <property type="entry name" value="H2TH"/>
    <property type="match status" value="1"/>
</dbReference>
<dbReference type="InterPro" id="IPR010979">
    <property type="entry name" value="Ribosomal_uS13-like_H2TH"/>
</dbReference>
<protein>
    <submittedName>
        <fullName evidence="11">Formamidopyrimidine-DNA glycosylase</fullName>
        <ecNumber evidence="11">3.2.2.23</ecNumber>
        <ecNumber evidence="11">4.2.99.18</ecNumber>
    </submittedName>
</protein>
<dbReference type="Gene3D" id="3.20.190.10">
    <property type="entry name" value="MutM-like, N-terminal"/>
    <property type="match status" value="1"/>
</dbReference>
<dbReference type="PANTHER" id="PTHR22993:SF9">
    <property type="entry name" value="FORMAMIDOPYRIMIDINE-DNA GLYCOSYLASE"/>
    <property type="match status" value="1"/>
</dbReference>
<dbReference type="PANTHER" id="PTHR22993">
    <property type="entry name" value="FORMAMIDOPYRIMIDINE-DNA GLYCOSYLASE"/>
    <property type="match status" value="1"/>
</dbReference>
<dbReference type="InterPro" id="IPR015886">
    <property type="entry name" value="H2TH_FPG"/>
</dbReference>
<dbReference type="SUPFAM" id="SSF46946">
    <property type="entry name" value="S13-like H2TH domain"/>
    <property type="match status" value="1"/>
</dbReference>
<keyword evidence="6" id="KW-0234">DNA repair</keyword>
<evidence type="ECO:0000259" key="10">
    <source>
        <dbReference type="PROSITE" id="PS51068"/>
    </source>
</evidence>
<evidence type="ECO:0000256" key="1">
    <source>
        <dbReference type="ARBA" id="ARBA00001668"/>
    </source>
</evidence>
<dbReference type="EC" id="4.2.99.18" evidence="11"/>
<dbReference type="InterPro" id="IPR035937">
    <property type="entry name" value="FPG_N"/>
</dbReference>
<keyword evidence="7 11" id="KW-0456">Lyase</keyword>
<keyword evidence="4 11" id="KW-0378">Hydrolase</keyword>
<evidence type="ECO:0000256" key="2">
    <source>
        <dbReference type="ARBA" id="ARBA00009409"/>
    </source>
</evidence>
<proteinExistence type="inferred from homology"/>
<dbReference type="GO" id="GO:0008534">
    <property type="term" value="F:oxidized purine nucleobase lesion DNA N-glycosylase activity"/>
    <property type="evidence" value="ECO:0007669"/>
    <property type="project" value="UniProtKB-EC"/>
</dbReference>
<dbReference type="Gene3D" id="1.10.8.50">
    <property type="match status" value="1"/>
</dbReference>
<dbReference type="GO" id="GO:0140078">
    <property type="term" value="F:class I DNA-(apurinic or apyrimidinic site) endonuclease activity"/>
    <property type="evidence" value="ECO:0007669"/>
    <property type="project" value="UniProtKB-EC"/>
</dbReference>
<evidence type="ECO:0000313" key="12">
    <source>
        <dbReference type="Proteomes" id="UP001179181"/>
    </source>
</evidence>
<evidence type="ECO:0000256" key="4">
    <source>
        <dbReference type="ARBA" id="ARBA00022801"/>
    </source>
</evidence>
<evidence type="ECO:0000256" key="8">
    <source>
        <dbReference type="ARBA" id="ARBA00023268"/>
    </source>
</evidence>
<evidence type="ECO:0000256" key="9">
    <source>
        <dbReference type="ARBA" id="ARBA00023295"/>
    </source>
</evidence>
<dbReference type="EC" id="3.2.2.23" evidence="11"/>
<dbReference type="SMART" id="SM00898">
    <property type="entry name" value="Fapy_DNA_glyco"/>
    <property type="match status" value="1"/>
</dbReference>
<reference evidence="11 12" key="1">
    <citation type="submission" date="2020-03" db="EMBL/GenBank/DDBJ databases">
        <title>Genomic Encyclopedia of Type Strains, Phase IV (KMG-IV): sequencing the most valuable type-strain genomes for metagenomic binning, comparative biology and taxonomic classification.</title>
        <authorList>
            <person name="Goeker M."/>
        </authorList>
    </citation>
    <scope>NUCLEOTIDE SEQUENCE [LARGE SCALE GENOMIC DNA]</scope>
    <source>
        <strain evidence="11 12">DSM 102865</strain>
    </source>
</reference>
<evidence type="ECO:0000256" key="6">
    <source>
        <dbReference type="ARBA" id="ARBA00023204"/>
    </source>
</evidence>
<sequence>MPEICDLEVFKDNLKKVYKNKKLEKVVIGKDTKIKSSEKEFNDSISEKTLKDISRHAKELYFNFGENDVVSMHLMLHGQLSMPDDVPEKFIIAFIFEGVKPLVLSDYQKVANVTLNPKENNVVDALSKEMTAEWLEGQLQKKKAAIKTVLTDPKVIGGIGNAYVDEILWEARIAPDSVAMHIPKRQVHQLAKVITTVIHDSIKKIKETHPDIISGEIRDFMAVHNHKRKTSPTGEEILTKQVGGKTTYYTNEQVKY</sequence>
<gene>
    <name evidence="11" type="ORF">FHS68_003956</name>
</gene>
<keyword evidence="9 11" id="KW-0326">Glycosidase</keyword>
<evidence type="ECO:0000313" key="11">
    <source>
        <dbReference type="EMBL" id="NIJ54769.1"/>
    </source>
</evidence>
<keyword evidence="3" id="KW-0227">DNA damage</keyword>
<comment type="similarity">
    <text evidence="2">Belongs to the FPG family.</text>
</comment>
<dbReference type="Proteomes" id="UP001179181">
    <property type="component" value="Unassembled WGS sequence"/>
</dbReference>
<dbReference type="PROSITE" id="PS51068">
    <property type="entry name" value="FPG_CAT"/>
    <property type="match status" value="1"/>
</dbReference>
<dbReference type="EMBL" id="JAASQJ010000004">
    <property type="protein sequence ID" value="NIJ54769.1"/>
    <property type="molecule type" value="Genomic_DNA"/>
</dbReference>
<evidence type="ECO:0000256" key="3">
    <source>
        <dbReference type="ARBA" id="ARBA00022763"/>
    </source>
</evidence>
<dbReference type="SUPFAM" id="SSF81624">
    <property type="entry name" value="N-terminal domain of MutM-like DNA repair proteins"/>
    <property type="match status" value="1"/>
</dbReference>
<keyword evidence="5" id="KW-0238">DNA-binding</keyword>
<evidence type="ECO:0000256" key="5">
    <source>
        <dbReference type="ARBA" id="ARBA00023125"/>
    </source>
</evidence>
<dbReference type="RefSeq" id="WP_167273619.1">
    <property type="nucleotide sequence ID" value="NZ_JAASQJ010000004.1"/>
</dbReference>
<dbReference type="Pfam" id="PF01149">
    <property type="entry name" value="Fapy_DNA_glyco"/>
    <property type="match status" value="1"/>
</dbReference>
<accession>A0ABX0UP62</accession>
<feature type="domain" description="Formamidopyrimidine-DNA glycosylase catalytic" evidence="10">
    <location>
        <begin position="2"/>
        <end position="111"/>
    </location>
</feature>
<evidence type="ECO:0000256" key="7">
    <source>
        <dbReference type="ARBA" id="ARBA00023239"/>
    </source>
</evidence>
<name>A0ABX0UP62_9BACT</name>
<dbReference type="InterPro" id="IPR012319">
    <property type="entry name" value="FPG_cat"/>
</dbReference>
<keyword evidence="12" id="KW-1185">Reference proteome</keyword>
<keyword evidence="8" id="KW-0511">Multifunctional enzyme</keyword>
<comment type="catalytic activity">
    <reaction evidence="1">
        <text>Hydrolysis of DNA containing ring-opened 7-methylguanine residues, releasing 2,6-diamino-4-hydroxy-5-(N-methyl)formamidopyrimidine.</text>
        <dbReference type="EC" id="3.2.2.23"/>
    </reaction>
</comment>
<dbReference type="Pfam" id="PF06831">
    <property type="entry name" value="H2TH"/>
    <property type="match status" value="1"/>
</dbReference>
<comment type="caution">
    <text evidence="11">The sequence shown here is derived from an EMBL/GenBank/DDBJ whole genome shotgun (WGS) entry which is preliminary data.</text>
</comment>
<organism evidence="11 12">
    <name type="scientific">Dyadobacter arcticus</name>
    <dbReference type="NCBI Taxonomy" id="1078754"/>
    <lineage>
        <taxon>Bacteria</taxon>
        <taxon>Pseudomonadati</taxon>
        <taxon>Bacteroidota</taxon>
        <taxon>Cytophagia</taxon>
        <taxon>Cytophagales</taxon>
        <taxon>Spirosomataceae</taxon>
        <taxon>Dyadobacter</taxon>
    </lineage>
</organism>